<protein>
    <submittedName>
        <fullName evidence="5">DNA polymerase-3 subunit epsilon</fullName>
    </submittedName>
</protein>
<dbReference type="SMART" id="SM00479">
    <property type="entry name" value="EXOIII"/>
    <property type="match status" value="1"/>
</dbReference>
<sequence>MYLFFDTETTGLPKDYKAEITDLDNWPRLVQLAYLIYSPDGKLEIERNYIIKPQNFNIPEEATNIHGITTENALNNGKELGHVLLEFNDFLKSAGYLIAHNLQFDKNVVEAEFLRVKMENSLNQKKQICTMLRTTEYCGLRNHHGSKWPKLSELYFKIFNKNFEGGHDAFEDIKATSKCFWELKKQGVL</sequence>
<dbReference type="GO" id="GO:0003676">
    <property type="term" value="F:nucleic acid binding"/>
    <property type="evidence" value="ECO:0007669"/>
    <property type="project" value="InterPro"/>
</dbReference>
<keyword evidence="6" id="KW-1185">Reference proteome</keyword>
<name>A0A1W2H818_9BACT</name>
<dbReference type="AlphaFoldDB" id="A0A1W2H818"/>
<dbReference type="STRING" id="758820.SAMN00777080_3637"/>
<evidence type="ECO:0000256" key="2">
    <source>
        <dbReference type="ARBA" id="ARBA00022801"/>
    </source>
</evidence>
<proteinExistence type="predicted"/>
<dbReference type="InterPro" id="IPR036397">
    <property type="entry name" value="RNaseH_sf"/>
</dbReference>
<keyword evidence="2" id="KW-0378">Hydrolase</keyword>
<reference evidence="6" key="1">
    <citation type="submission" date="2017-04" db="EMBL/GenBank/DDBJ databases">
        <authorList>
            <person name="Varghese N."/>
            <person name="Submissions S."/>
        </authorList>
    </citation>
    <scope>NUCLEOTIDE SEQUENCE [LARGE SCALE GENOMIC DNA]</scope>
    <source>
        <strain evidence="6">DSM 16537</strain>
    </source>
</reference>
<dbReference type="Pfam" id="PF00929">
    <property type="entry name" value="RNase_T"/>
    <property type="match status" value="1"/>
</dbReference>
<dbReference type="GO" id="GO:0008408">
    <property type="term" value="F:3'-5' exonuclease activity"/>
    <property type="evidence" value="ECO:0007669"/>
    <property type="project" value="TreeGrafter"/>
</dbReference>
<feature type="domain" description="Exonuclease" evidence="4">
    <location>
        <begin position="1"/>
        <end position="189"/>
    </location>
</feature>
<keyword evidence="3" id="KW-0269">Exonuclease</keyword>
<evidence type="ECO:0000256" key="3">
    <source>
        <dbReference type="ARBA" id="ARBA00022839"/>
    </source>
</evidence>
<dbReference type="EMBL" id="LT838813">
    <property type="protein sequence ID" value="SMD44999.1"/>
    <property type="molecule type" value="Genomic_DNA"/>
</dbReference>
<dbReference type="Proteomes" id="UP000192333">
    <property type="component" value="Chromosome I"/>
</dbReference>
<dbReference type="CDD" id="cd06127">
    <property type="entry name" value="DEDDh"/>
    <property type="match status" value="1"/>
</dbReference>
<evidence type="ECO:0000259" key="4">
    <source>
        <dbReference type="SMART" id="SM00479"/>
    </source>
</evidence>
<dbReference type="Gene3D" id="3.30.420.10">
    <property type="entry name" value="Ribonuclease H-like superfamily/Ribonuclease H"/>
    <property type="match status" value="1"/>
</dbReference>
<organism evidence="5 6">
    <name type="scientific">Aquiflexum balticum DSM 16537</name>
    <dbReference type="NCBI Taxonomy" id="758820"/>
    <lineage>
        <taxon>Bacteria</taxon>
        <taxon>Pseudomonadati</taxon>
        <taxon>Bacteroidota</taxon>
        <taxon>Cytophagia</taxon>
        <taxon>Cytophagales</taxon>
        <taxon>Cyclobacteriaceae</taxon>
        <taxon>Aquiflexum</taxon>
    </lineage>
</organism>
<evidence type="ECO:0000313" key="6">
    <source>
        <dbReference type="Proteomes" id="UP000192333"/>
    </source>
</evidence>
<gene>
    <name evidence="5" type="ORF">SAMN00777080_3637</name>
</gene>
<dbReference type="SUPFAM" id="SSF53098">
    <property type="entry name" value="Ribonuclease H-like"/>
    <property type="match status" value="1"/>
</dbReference>
<dbReference type="GO" id="GO:0006259">
    <property type="term" value="P:DNA metabolic process"/>
    <property type="evidence" value="ECO:0007669"/>
    <property type="project" value="UniProtKB-ARBA"/>
</dbReference>
<dbReference type="RefSeq" id="WP_084121762.1">
    <property type="nucleotide sequence ID" value="NZ_LT838813.1"/>
</dbReference>
<keyword evidence="1" id="KW-0540">Nuclease</keyword>
<dbReference type="PANTHER" id="PTHR30231:SF4">
    <property type="entry name" value="PROTEIN NEN2"/>
    <property type="match status" value="1"/>
</dbReference>
<dbReference type="InterPro" id="IPR013520">
    <property type="entry name" value="Ribonucl_H"/>
</dbReference>
<dbReference type="InterPro" id="IPR012337">
    <property type="entry name" value="RNaseH-like_sf"/>
</dbReference>
<evidence type="ECO:0000313" key="5">
    <source>
        <dbReference type="EMBL" id="SMD44999.1"/>
    </source>
</evidence>
<dbReference type="OrthoDB" id="9804290at2"/>
<accession>A0A1W2H818</accession>
<evidence type="ECO:0000256" key="1">
    <source>
        <dbReference type="ARBA" id="ARBA00022722"/>
    </source>
</evidence>
<dbReference type="PANTHER" id="PTHR30231">
    <property type="entry name" value="DNA POLYMERASE III SUBUNIT EPSILON"/>
    <property type="match status" value="1"/>
</dbReference>